<dbReference type="EMBL" id="GBBK01005439">
    <property type="protein sequence ID" value="JAC19043.1"/>
    <property type="molecule type" value="mRNA"/>
</dbReference>
<name>A0A023FE24_AMBCJ</name>
<evidence type="ECO:0000313" key="2">
    <source>
        <dbReference type="EMBL" id="JAC19043.1"/>
    </source>
</evidence>
<protein>
    <submittedName>
        <fullName evidence="2">Putative secreted protein</fullName>
    </submittedName>
</protein>
<keyword evidence="1" id="KW-0472">Membrane</keyword>
<evidence type="ECO:0000256" key="1">
    <source>
        <dbReference type="SAM" id="Phobius"/>
    </source>
</evidence>
<dbReference type="AlphaFoldDB" id="A0A023FE24"/>
<accession>A0A023FE24</accession>
<reference evidence="2" key="1">
    <citation type="submission" date="2014-03" db="EMBL/GenBank/DDBJ databases">
        <title>The sialotranscriptome of Amblyomma triste, Amblyomma parvum and Amblyomma cajennense ticks, uncovered by 454-based RNA-seq.</title>
        <authorList>
            <person name="Garcia G.R."/>
            <person name="Gardinassi L.G."/>
            <person name="Ribeiro J.M."/>
            <person name="Anatriello E."/>
            <person name="Ferreira B.R."/>
            <person name="Moreira H.N."/>
            <person name="Mafra C."/>
            <person name="Olegario M.M."/>
            <person name="Szabo P.J."/>
            <person name="Miranda-Santos I.K."/>
            <person name="Maruyama S.R."/>
        </authorList>
    </citation>
    <scope>NUCLEOTIDE SEQUENCE</scope>
    <source>
        <strain evidence="2">Uberlandia</strain>
        <tissue evidence="2">Salivary glands</tissue>
    </source>
</reference>
<keyword evidence="1" id="KW-0812">Transmembrane</keyword>
<keyword evidence="1" id="KW-1133">Transmembrane helix</keyword>
<proteinExistence type="evidence at transcript level"/>
<feature type="transmembrane region" description="Helical" evidence="1">
    <location>
        <begin position="12"/>
        <end position="32"/>
    </location>
</feature>
<organism evidence="2">
    <name type="scientific">Amblyomma cajennense</name>
    <name type="common">Cayenne tick</name>
    <name type="synonym">Acarus cajennensis</name>
    <dbReference type="NCBI Taxonomy" id="34607"/>
    <lineage>
        <taxon>Eukaryota</taxon>
        <taxon>Metazoa</taxon>
        <taxon>Ecdysozoa</taxon>
        <taxon>Arthropoda</taxon>
        <taxon>Chelicerata</taxon>
        <taxon>Arachnida</taxon>
        <taxon>Acari</taxon>
        <taxon>Parasitiformes</taxon>
        <taxon>Ixodida</taxon>
        <taxon>Ixodoidea</taxon>
        <taxon>Ixodidae</taxon>
        <taxon>Amblyomminae</taxon>
        <taxon>Amblyomma</taxon>
    </lineage>
</organism>
<sequence>TKMFYCSYSATVNSFVHLNSFFFIVLWLQSFGNTCARKQYSSTSTFSSKPRTLLNCERKSFLQSIVYIYCPTQNPIIHLPRTSIFFSPPNPTVVRKTWRRSAVLRRQTTGGARDGAPPGECSTNQNHTAHSIIIF</sequence>
<feature type="non-terminal residue" evidence="2">
    <location>
        <position position="1"/>
    </location>
</feature>